<evidence type="ECO:0000313" key="3">
    <source>
        <dbReference type="Proteomes" id="UP000252519"/>
    </source>
</evidence>
<protein>
    <submittedName>
        <fullName evidence="2">Uncharacterized protein</fullName>
    </submittedName>
</protein>
<feature type="non-terminal residue" evidence="2">
    <location>
        <position position="123"/>
    </location>
</feature>
<dbReference type="EMBL" id="JOJR01020842">
    <property type="protein sequence ID" value="RCN24338.1"/>
    <property type="molecule type" value="Genomic_DNA"/>
</dbReference>
<sequence length="123" mass="13617">MFEEVKRMGGKNIVVGDSDDDQGSLSSDDDERMSAADSSDDENEVQILKDKKEVQAVSSEEDDDPSELLKSCRDEVQTSRARFETATQEESARLILRLAAIVAKTFEKPEITDEVFDQVVGVA</sequence>
<evidence type="ECO:0000313" key="2">
    <source>
        <dbReference type="EMBL" id="RCN24338.1"/>
    </source>
</evidence>
<dbReference type="AlphaFoldDB" id="A0A368EYB1"/>
<organism evidence="2 3">
    <name type="scientific">Ancylostoma caninum</name>
    <name type="common">Dog hookworm</name>
    <dbReference type="NCBI Taxonomy" id="29170"/>
    <lineage>
        <taxon>Eukaryota</taxon>
        <taxon>Metazoa</taxon>
        <taxon>Ecdysozoa</taxon>
        <taxon>Nematoda</taxon>
        <taxon>Chromadorea</taxon>
        <taxon>Rhabditida</taxon>
        <taxon>Rhabditina</taxon>
        <taxon>Rhabditomorpha</taxon>
        <taxon>Strongyloidea</taxon>
        <taxon>Ancylostomatidae</taxon>
        <taxon>Ancylostomatinae</taxon>
        <taxon>Ancylostoma</taxon>
    </lineage>
</organism>
<comment type="caution">
    <text evidence="2">The sequence shown here is derived from an EMBL/GenBank/DDBJ whole genome shotgun (WGS) entry which is preliminary data.</text>
</comment>
<proteinExistence type="predicted"/>
<name>A0A368EYB1_ANCCA</name>
<keyword evidence="3" id="KW-1185">Reference proteome</keyword>
<reference evidence="2 3" key="1">
    <citation type="submission" date="2014-10" db="EMBL/GenBank/DDBJ databases">
        <title>Draft genome of the hookworm Ancylostoma caninum.</title>
        <authorList>
            <person name="Mitreva M."/>
        </authorList>
    </citation>
    <scope>NUCLEOTIDE SEQUENCE [LARGE SCALE GENOMIC DNA]</scope>
    <source>
        <strain evidence="2 3">Baltimore</strain>
    </source>
</reference>
<dbReference type="Proteomes" id="UP000252519">
    <property type="component" value="Unassembled WGS sequence"/>
</dbReference>
<dbReference type="OrthoDB" id="184583at2759"/>
<evidence type="ECO:0000256" key="1">
    <source>
        <dbReference type="SAM" id="MobiDB-lite"/>
    </source>
</evidence>
<feature type="compositionally biased region" description="Acidic residues" evidence="1">
    <location>
        <begin position="17"/>
        <end position="31"/>
    </location>
</feature>
<feature type="region of interest" description="Disordered" evidence="1">
    <location>
        <begin position="1"/>
        <end position="69"/>
    </location>
</feature>
<gene>
    <name evidence="2" type="ORF">ANCCAN_29968</name>
</gene>
<accession>A0A368EYB1</accession>